<comment type="caution">
    <text evidence="1">The sequence shown here is derived from an EMBL/GenBank/DDBJ whole genome shotgun (WGS) entry which is preliminary data.</text>
</comment>
<protein>
    <submittedName>
        <fullName evidence="1">Uncharacterized protein</fullName>
    </submittedName>
</protein>
<keyword evidence="2" id="KW-1185">Reference proteome</keyword>
<dbReference type="EMBL" id="JARK01001417">
    <property type="protein sequence ID" value="EYC05573.1"/>
    <property type="molecule type" value="Genomic_DNA"/>
</dbReference>
<accession>A0A016TT88</accession>
<dbReference type="AlphaFoldDB" id="A0A016TT88"/>
<evidence type="ECO:0000313" key="2">
    <source>
        <dbReference type="Proteomes" id="UP000024635"/>
    </source>
</evidence>
<name>A0A016TT88_9BILA</name>
<gene>
    <name evidence="1" type="primary">Acey_s0081.g1453</name>
    <name evidence="1" type="ORF">Y032_0081g1453</name>
</gene>
<dbReference type="Proteomes" id="UP000024635">
    <property type="component" value="Unassembled WGS sequence"/>
</dbReference>
<sequence>MSGVRRSESKGQFIPDACVSRTSDARIHLREVFHKDQSKRCIGLKRVHLPLSCVRTATGPIIPHIGARASNARM</sequence>
<evidence type="ECO:0000313" key="1">
    <source>
        <dbReference type="EMBL" id="EYC05573.1"/>
    </source>
</evidence>
<proteinExistence type="predicted"/>
<reference evidence="2" key="1">
    <citation type="journal article" date="2015" name="Nat. Genet.">
        <title>The genome and transcriptome of the zoonotic hookworm Ancylostoma ceylanicum identify infection-specific gene families.</title>
        <authorList>
            <person name="Schwarz E.M."/>
            <person name="Hu Y."/>
            <person name="Antoshechkin I."/>
            <person name="Miller M.M."/>
            <person name="Sternberg P.W."/>
            <person name="Aroian R.V."/>
        </authorList>
    </citation>
    <scope>NUCLEOTIDE SEQUENCE</scope>
    <source>
        <strain evidence="2">HY135</strain>
    </source>
</reference>
<organism evidence="1 2">
    <name type="scientific">Ancylostoma ceylanicum</name>
    <dbReference type="NCBI Taxonomy" id="53326"/>
    <lineage>
        <taxon>Eukaryota</taxon>
        <taxon>Metazoa</taxon>
        <taxon>Ecdysozoa</taxon>
        <taxon>Nematoda</taxon>
        <taxon>Chromadorea</taxon>
        <taxon>Rhabditida</taxon>
        <taxon>Rhabditina</taxon>
        <taxon>Rhabditomorpha</taxon>
        <taxon>Strongyloidea</taxon>
        <taxon>Ancylostomatidae</taxon>
        <taxon>Ancylostomatinae</taxon>
        <taxon>Ancylostoma</taxon>
    </lineage>
</organism>